<protein>
    <recommendedName>
        <fullName evidence="3">PfkB family carbohydrate kinase</fullName>
    </recommendedName>
</protein>
<dbReference type="SUPFAM" id="SSF53613">
    <property type="entry name" value="Ribokinase-like"/>
    <property type="match status" value="1"/>
</dbReference>
<name>A0A2T6C0J1_9BACL</name>
<sequence length="88" mass="9482">MSEGAVVILGEIMLRLSPPGAKRIVQAENFDLVYGGVEANVAVSLSCSVYVPRLPENRDAVGQSLRPAQVIYDRETSAMAEATPEDFD</sequence>
<dbReference type="InterPro" id="IPR029056">
    <property type="entry name" value="Ribokinase-like"/>
</dbReference>
<proteinExistence type="predicted"/>
<dbReference type="RefSeq" id="WP_108022460.1">
    <property type="nucleotide sequence ID" value="NZ_QBKR01000006.1"/>
</dbReference>
<comment type="caution">
    <text evidence="1">The sequence shown here is derived from an EMBL/GenBank/DDBJ whole genome shotgun (WGS) entry which is preliminary data.</text>
</comment>
<evidence type="ECO:0000313" key="2">
    <source>
        <dbReference type="Proteomes" id="UP000244240"/>
    </source>
</evidence>
<dbReference type="Proteomes" id="UP000244240">
    <property type="component" value="Unassembled WGS sequence"/>
</dbReference>
<evidence type="ECO:0000313" key="1">
    <source>
        <dbReference type="EMBL" id="PTX61836.1"/>
    </source>
</evidence>
<evidence type="ECO:0008006" key="3">
    <source>
        <dbReference type="Google" id="ProtNLM"/>
    </source>
</evidence>
<dbReference type="EMBL" id="QBKR01000006">
    <property type="protein sequence ID" value="PTX61836.1"/>
    <property type="molecule type" value="Genomic_DNA"/>
</dbReference>
<dbReference type="Gene3D" id="3.40.1190.20">
    <property type="match status" value="1"/>
</dbReference>
<reference evidence="1 2" key="1">
    <citation type="submission" date="2018-04" db="EMBL/GenBank/DDBJ databases">
        <title>Genomic Encyclopedia of Archaeal and Bacterial Type Strains, Phase II (KMG-II): from individual species to whole genera.</title>
        <authorList>
            <person name="Goeker M."/>
        </authorList>
    </citation>
    <scope>NUCLEOTIDE SEQUENCE [LARGE SCALE GENOMIC DNA]</scope>
    <source>
        <strain evidence="1 2">DSM 45787</strain>
    </source>
</reference>
<organism evidence="1 2">
    <name type="scientific">Melghirimyces profundicolus</name>
    <dbReference type="NCBI Taxonomy" id="1242148"/>
    <lineage>
        <taxon>Bacteria</taxon>
        <taxon>Bacillati</taxon>
        <taxon>Bacillota</taxon>
        <taxon>Bacilli</taxon>
        <taxon>Bacillales</taxon>
        <taxon>Thermoactinomycetaceae</taxon>
        <taxon>Melghirimyces</taxon>
    </lineage>
</organism>
<gene>
    <name evidence="1" type="ORF">C8P63_10688</name>
</gene>
<accession>A0A2T6C0J1</accession>
<keyword evidence="2" id="KW-1185">Reference proteome</keyword>
<dbReference type="AlphaFoldDB" id="A0A2T6C0J1"/>
<dbReference type="OrthoDB" id="9813569at2"/>